<gene>
    <name evidence="1" type="primary">ORF218970</name>
</gene>
<dbReference type="EMBL" id="HACG01051667">
    <property type="protein sequence ID" value="CEK98538.1"/>
    <property type="molecule type" value="Transcribed_RNA"/>
</dbReference>
<proteinExistence type="predicted"/>
<sequence>PAGTLFLTEQPKSDKPKERYQTKYDLLILQVWALCDELSSIYKGCSYRN</sequence>
<evidence type="ECO:0000313" key="1">
    <source>
        <dbReference type="EMBL" id="CEK98538.1"/>
    </source>
</evidence>
<organism evidence="1">
    <name type="scientific">Arion vulgaris</name>
    <dbReference type="NCBI Taxonomy" id="1028688"/>
    <lineage>
        <taxon>Eukaryota</taxon>
        <taxon>Metazoa</taxon>
        <taxon>Spiralia</taxon>
        <taxon>Lophotrochozoa</taxon>
        <taxon>Mollusca</taxon>
        <taxon>Gastropoda</taxon>
        <taxon>Heterobranchia</taxon>
        <taxon>Euthyneura</taxon>
        <taxon>Panpulmonata</taxon>
        <taxon>Eupulmonata</taxon>
        <taxon>Stylommatophora</taxon>
        <taxon>Helicina</taxon>
        <taxon>Arionoidea</taxon>
        <taxon>Arionidae</taxon>
        <taxon>Arion</taxon>
    </lineage>
</organism>
<accession>A0A0B7C008</accession>
<name>A0A0B7C008_9EUPU</name>
<protein>
    <submittedName>
        <fullName evidence="1">Uncharacterized protein</fullName>
    </submittedName>
</protein>
<dbReference type="AlphaFoldDB" id="A0A0B7C008"/>
<reference evidence="1" key="1">
    <citation type="submission" date="2014-12" db="EMBL/GenBank/DDBJ databases">
        <title>Insight into the proteome of Arion vulgaris.</title>
        <authorList>
            <person name="Aradska J."/>
            <person name="Bulat T."/>
            <person name="Smidak R."/>
            <person name="Sarate P."/>
            <person name="Gangsoo J."/>
            <person name="Sialana F."/>
            <person name="Bilban M."/>
            <person name="Lubec G."/>
        </authorList>
    </citation>
    <scope>NUCLEOTIDE SEQUENCE</scope>
    <source>
        <tissue evidence="1">Skin</tissue>
    </source>
</reference>
<feature type="non-terminal residue" evidence="1">
    <location>
        <position position="1"/>
    </location>
</feature>